<evidence type="ECO:0000256" key="5">
    <source>
        <dbReference type="ARBA" id="ARBA00035502"/>
    </source>
</evidence>
<dbReference type="GO" id="GO:1990904">
    <property type="term" value="C:ribonucleoprotein complex"/>
    <property type="evidence" value="ECO:0007669"/>
    <property type="project" value="UniProtKB-KW"/>
</dbReference>
<keyword evidence="2 6" id="KW-0689">Ribosomal protein</keyword>
<evidence type="ECO:0000256" key="2">
    <source>
        <dbReference type="ARBA" id="ARBA00022980"/>
    </source>
</evidence>
<organism evidence="6 7">
    <name type="scientific">Candidatus Yanofskybacteria bacterium CG10_big_fil_rev_8_21_14_0_10_36_16</name>
    <dbReference type="NCBI Taxonomy" id="1975096"/>
    <lineage>
        <taxon>Bacteria</taxon>
        <taxon>Candidatus Yanofskyibacteriota</taxon>
    </lineage>
</organism>
<dbReference type="Gene3D" id="6.10.250.290">
    <property type="match status" value="1"/>
</dbReference>
<sequence>MKSFKQKSEELKKIKEKMGASKLTVFTSFAGVDGDGKGLSVSEMGELKNGLRDVEAEYLIAKKRLVNKVSEPKGVKAEEFHGSLGLVFGRGDEASAARAVYNFSKKTPALKILGALFGDDYVTQEQVIELAKLPSREVMLGRAVGMVSYPLTGMMNVLQGNIRGLVSVLSQISKK</sequence>
<dbReference type="Pfam" id="PF00466">
    <property type="entry name" value="Ribosomal_L10"/>
    <property type="match status" value="1"/>
</dbReference>
<dbReference type="EMBL" id="PCXQ01000002">
    <property type="protein sequence ID" value="PJE51457.1"/>
    <property type="molecule type" value="Genomic_DNA"/>
</dbReference>
<dbReference type="NCBIfam" id="NF000955">
    <property type="entry name" value="PRK00099.1-1"/>
    <property type="match status" value="1"/>
</dbReference>
<evidence type="ECO:0000313" key="7">
    <source>
        <dbReference type="Proteomes" id="UP000228496"/>
    </source>
</evidence>
<accession>A0A2J0Q8P9</accession>
<dbReference type="Proteomes" id="UP000228496">
    <property type="component" value="Unassembled WGS sequence"/>
</dbReference>
<dbReference type="GO" id="GO:0005840">
    <property type="term" value="C:ribosome"/>
    <property type="evidence" value="ECO:0007669"/>
    <property type="project" value="UniProtKB-KW"/>
</dbReference>
<dbReference type="InterPro" id="IPR001790">
    <property type="entry name" value="Ribosomal_uL10"/>
</dbReference>
<gene>
    <name evidence="6" type="primary">rplJ</name>
    <name evidence="6" type="ORF">COV29_00520</name>
</gene>
<evidence type="ECO:0000256" key="3">
    <source>
        <dbReference type="ARBA" id="ARBA00023274"/>
    </source>
</evidence>
<dbReference type="AlphaFoldDB" id="A0A2J0Q8P9"/>
<comment type="caution">
    <text evidence="6">The sequence shown here is derived from an EMBL/GenBank/DDBJ whole genome shotgun (WGS) entry which is preliminary data.</text>
</comment>
<evidence type="ECO:0000313" key="6">
    <source>
        <dbReference type="EMBL" id="PJE51457.1"/>
    </source>
</evidence>
<keyword evidence="3" id="KW-0687">Ribonucleoprotein</keyword>
<name>A0A2J0Q8P9_9BACT</name>
<dbReference type="SUPFAM" id="SSF160369">
    <property type="entry name" value="Ribosomal protein L10-like"/>
    <property type="match status" value="1"/>
</dbReference>
<reference evidence="6 7" key="1">
    <citation type="submission" date="2017-09" db="EMBL/GenBank/DDBJ databases">
        <title>Depth-based differentiation of microbial function through sediment-hosted aquifers and enrichment of novel symbionts in the deep terrestrial subsurface.</title>
        <authorList>
            <person name="Probst A.J."/>
            <person name="Ladd B."/>
            <person name="Jarett J.K."/>
            <person name="Geller-Mcgrath D.E."/>
            <person name="Sieber C.M."/>
            <person name="Emerson J.B."/>
            <person name="Anantharaman K."/>
            <person name="Thomas B.C."/>
            <person name="Malmstrom R."/>
            <person name="Stieglmeier M."/>
            <person name="Klingl A."/>
            <person name="Woyke T."/>
            <person name="Ryan C.M."/>
            <person name="Banfield J.F."/>
        </authorList>
    </citation>
    <scope>NUCLEOTIDE SEQUENCE [LARGE SCALE GENOMIC DNA]</scope>
    <source>
        <strain evidence="6">CG10_big_fil_rev_8_21_14_0_10_36_16</strain>
    </source>
</reference>
<dbReference type="CDD" id="cd05797">
    <property type="entry name" value="Ribosomal_L10"/>
    <property type="match status" value="1"/>
</dbReference>
<comment type="similarity">
    <text evidence="1">Belongs to the universal ribosomal protein uL10 family.</text>
</comment>
<proteinExistence type="inferred from homology"/>
<protein>
    <recommendedName>
        <fullName evidence="4">Large ribosomal subunit protein uL10</fullName>
    </recommendedName>
    <alternativeName>
        <fullName evidence="5">50S ribosomal protein L10</fullName>
    </alternativeName>
</protein>
<evidence type="ECO:0000256" key="1">
    <source>
        <dbReference type="ARBA" id="ARBA00008889"/>
    </source>
</evidence>
<dbReference type="PANTHER" id="PTHR11560">
    <property type="entry name" value="39S RIBOSOMAL PROTEIN L10, MITOCHONDRIAL"/>
    <property type="match status" value="1"/>
</dbReference>
<evidence type="ECO:0000256" key="4">
    <source>
        <dbReference type="ARBA" id="ARBA00035202"/>
    </source>
</evidence>
<dbReference type="Gene3D" id="3.30.70.1730">
    <property type="match status" value="1"/>
</dbReference>
<dbReference type="InterPro" id="IPR047865">
    <property type="entry name" value="Ribosomal_uL10_bac_type"/>
</dbReference>
<dbReference type="InterPro" id="IPR043141">
    <property type="entry name" value="Ribosomal_uL10-like_sf"/>
</dbReference>